<dbReference type="EMBL" id="MU154733">
    <property type="protein sequence ID" value="KAF9488077.1"/>
    <property type="molecule type" value="Genomic_DNA"/>
</dbReference>
<dbReference type="OrthoDB" id="2843772at2759"/>
<gene>
    <name evidence="1" type="ORF">BDN71DRAFT_1513392</name>
</gene>
<accession>A0A9P6D216</accession>
<sequence length="160" mass="18022">MQLLSNLSWKAVKTKFILINNVMANPIAEPLELVIIRQISHDVSHLNPLGNFSFQFDNMAKAKFAFELELPENPAFTTNYYKAVSTLQCLQRDATKSTDIRHLLVNGLTNSNIKITTSIFHQKWNGQDEDLLPKGNITDDPANPDYFPTAANWLVPFGSS</sequence>
<protein>
    <submittedName>
        <fullName evidence="1">Uncharacterized protein</fullName>
    </submittedName>
</protein>
<keyword evidence="2" id="KW-1185">Reference proteome</keyword>
<comment type="caution">
    <text evidence="1">The sequence shown here is derived from an EMBL/GenBank/DDBJ whole genome shotgun (WGS) entry which is preliminary data.</text>
</comment>
<evidence type="ECO:0000313" key="1">
    <source>
        <dbReference type="EMBL" id="KAF9488077.1"/>
    </source>
</evidence>
<organism evidence="1 2">
    <name type="scientific">Pleurotus eryngii</name>
    <name type="common">Boletus of the steppes</name>
    <dbReference type="NCBI Taxonomy" id="5323"/>
    <lineage>
        <taxon>Eukaryota</taxon>
        <taxon>Fungi</taxon>
        <taxon>Dikarya</taxon>
        <taxon>Basidiomycota</taxon>
        <taxon>Agaricomycotina</taxon>
        <taxon>Agaricomycetes</taxon>
        <taxon>Agaricomycetidae</taxon>
        <taxon>Agaricales</taxon>
        <taxon>Pleurotineae</taxon>
        <taxon>Pleurotaceae</taxon>
        <taxon>Pleurotus</taxon>
    </lineage>
</organism>
<name>A0A9P6D216_PLEER</name>
<proteinExistence type="predicted"/>
<evidence type="ECO:0000313" key="2">
    <source>
        <dbReference type="Proteomes" id="UP000807025"/>
    </source>
</evidence>
<reference evidence="1" key="1">
    <citation type="submission" date="2020-11" db="EMBL/GenBank/DDBJ databases">
        <authorList>
            <consortium name="DOE Joint Genome Institute"/>
            <person name="Ahrendt S."/>
            <person name="Riley R."/>
            <person name="Andreopoulos W."/>
            <person name="Labutti K."/>
            <person name="Pangilinan J."/>
            <person name="Ruiz-Duenas F.J."/>
            <person name="Barrasa J.M."/>
            <person name="Sanchez-Garcia M."/>
            <person name="Camarero S."/>
            <person name="Miyauchi S."/>
            <person name="Serrano A."/>
            <person name="Linde D."/>
            <person name="Babiker R."/>
            <person name="Drula E."/>
            <person name="Ayuso-Fernandez I."/>
            <person name="Pacheco R."/>
            <person name="Padilla G."/>
            <person name="Ferreira P."/>
            <person name="Barriuso J."/>
            <person name="Kellner H."/>
            <person name="Castanera R."/>
            <person name="Alfaro M."/>
            <person name="Ramirez L."/>
            <person name="Pisabarro A.G."/>
            <person name="Kuo A."/>
            <person name="Tritt A."/>
            <person name="Lipzen A."/>
            <person name="He G."/>
            <person name="Yan M."/>
            <person name="Ng V."/>
            <person name="Cullen D."/>
            <person name="Martin F."/>
            <person name="Rosso M.-N."/>
            <person name="Henrissat B."/>
            <person name="Hibbett D."/>
            <person name="Martinez A.T."/>
            <person name="Grigoriev I.V."/>
        </authorList>
    </citation>
    <scope>NUCLEOTIDE SEQUENCE</scope>
    <source>
        <strain evidence="1">ATCC 90797</strain>
    </source>
</reference>
<dbReference type="AlphaFoldDB" id="A0A9P6D216"/>
<dbReference type="Proteomes" id="UP000807025">
    <property type="component" value="Unassembled WGS sequence"/>
</dbReference>